<dbReference type="FunFam" id="3.40.50.12780:FF:000003">
    <property type="entry name" value="Long-chain-fatty-acid--CoA ligase FadD"/>
    <property type="match status" value="1"/>
</dbReference>
<dbReference type="InterPro" id="IPR042099">
    <property type="entry name" value="ANL_N_sf"/>
</dbReference>
<dbReference type="InterPro" id="IPR000873">
    <property type="entry name" value="AMP-dep_synth/lig_dom"/>
</dbReference>
<keyword evidence="5" id="KW-1133">Transmembrane helix</keyword>
<dbReference type="Pfam" id="PF00501">
    <property type="entry name" value="AMP-binding"/>
    <property type="match status" value="1"/>
</dbReference>
<evidence type="ECO:0000313" key="9">
    <source>
        <dbReference type="Proteomes" id="UP000541444"/>
    </source>
</evidence>
<protein>
    <recommendedName>
        <fullName evidence="10">4-coumarate--CoA ligase</fullName>
    </recommendedName>
</protein>
<organism evidence="8 9">
    <name type="scientific">Kingdonia uniflora</name>
    <dbReference type="NCBI Taxonomy" id="39325"/>
    <lineage>
        <taxon>Eukaryota</taxon>
        <taxon>Viridiplantae</taxon>
        <taxon>Streptophyta</taxon>
        <taxon>Embryophyta</taxon>
        <taxon>Tracheophyta</taxon>
        <taxon>Spermatophyta</taxon>
        <taxon>Magnoliopsida</taxon>
        <taxon>Ranunculales</taxon>
        <taxon>Circaeasteraceae</taxon>
        <taxon>Kingdonia</taxon>
    </lineage>
</organism>
<dbReference type="PROSITE" id="PS00455">
    <property type="entry name" value="AMP_BINDING"/>
    <property type="match status" value="1"/>
</dbReference>
<evidence type="ECO:0000259" key="6">
    <source>
        <dbReference type="Pfam" id="PF00501"/>
    </source>
</evidence>
<feature type="domain" description="AMP-binding enzyme C-terminal" evidence="7">
    <location>
        <begin position="478"/>
        <end position="553"/>
    </location>
</feature>
<evidence type="ECO:0008006" key="10">
    <source>
        <dbReference type="Google" id="ProtNLM"/>
    </source>
</evidence>
<keyword evidence="2" id="KW-0436">Ligase</keyword>
<dbReference type="Pfam" id="PF13193">
    <property type="entry name" value="AMP-binding_C"/>
    <property type="match status" value="1"/>
</dbReference>
<accession>A0A7J7NKE0</accession>
<keyword evidence="9" id="KW-1185">Reference proteome</keyword>
<feature type="transmembrane region" description="Helical" evidence="5">
    <location>
        <begin position="265"/>
        <end position="287"/>
    </location>
</feature>
<sequence>MSTEERWNTVGKEESRLSYDSYGSRNGYCSETGIYHSLLQLGVDHQVPTREDLDIATLVLSQFPYPGQADSKVALIDSVTNSRVTYAKLRLSVKSLASGLYHALGIHKGDVVFLLSPNSILYPTICLAVLSIGAVLTTANPLNTTSEIAKQVSDSGAILAISSPEEVKKLASTGIPILVTTCSPTNDNLLSVEELIEGSDPSDAPQVRSIQSDTAAILYSSGTTGVSKGVVLTHANFISIVTLLKWSAAVVSASNDVFLCFIPMFHIYGLCFFGLGLFCVGSTIVLMPKFDFQGMLEAIETHHVSNIPAVPPVILGMAKSTNKSRYNISSLRRVGSGAAPLSKEVSDLFRKWYPWVELREGYGLTETCGATSYFVSDDDAKQHLGSVGQLIPSFCAKVVDVETGILLPPYREGELWLKSPTVMKQYLGNVEATAATIDSEGWLHTGDLCYFDKDGFLYIVDRIKELIKHNGYQVAPAELEAVLLSHPQILDAAVIPLEDEEAGQIPMAYVVRPADSTLSEDQVIQFIASQVAPYKKVRKVDFINAIPRSTAGKILRKQLMTQNRQQLTSKL</sequence>
<gene>
    <name evidence="8" type="ORF">GIB67_017206</name>
</gene>
<proteinExistence type="inferred from homology"/>
<keyword evidence="3" id="KW-0547">Nucleotide-binding</keyword>
<evidence type="ECO:0000313" key="8">
    <source>
        <dbReference type="EMBL" id="KAF6167711.1"/>
    </source>
</evidence>
<comment type="similarity">
    <text evidence="1">Belongs to the ATP-dependent AMP-binding enzyme family.</text>
</comment>
<dbReference type="Proteomes" id="UP000541444">
    <property type="component" value="Unassembled WGS sequence"/>
</dbReference>
<evidence type="ECO:0000256" key="2">
    <source>
        <dbReference type="ARBA" id="ARBA00022598"/>
    </source>
</evidence>
<dbReference type="InterPro" id="IPR020845">
    <property type="entry name" value="AMP-binding_CS"/>
</dbReference>
<evidence type="ECO:0000256" key="4">
    <source>
        <dbReference type="ARBA" id="ARBA00022840"/>
    </source>
</evidence>
<evidence type="ECO:0000259" key="7">
    <source>
        <dbReference type="Pfam" id="PF13193"/>
    </source>
</evidence>
<dbReference type="Gene3D" id="3.30.300.30">
    <property type="match status" value="1"/>
</dbReference>
<evidence type="ECO:0000256" key="5">
    <source>
        <dbReference type="SAM" id="Phobius"/>
    </source>
</evidence>
<dbReference type="GO" id="GO:0005524">
    <property type="term" value="F:ATP binding"/>
    <property type="evidence" value="ECO:0007669"/>
    <property type="project" value="UniProtKB-KW"/>
</dbReference>
<dbReference type="CDD" id="cd05904">
    <property type="entry name" value="4CL"/>
    <property type="match status" value="1"/>
</dbReference>
<dbReference type="SUPFAM" id="SSF56801">
    <property type="entry name" value="Acetyl-CoA synthetase-like"/>
    <property type="match status" value="1"/>
</dbReference>
<comment type="caution">
    <text evidence="8">The sequence shown here is derived from an EMBL/GenBank/DDBJ whole genome shotgun (WGS) entry which is preliminary data.</text>
</comment>
<dbReference type="FunFam" id="3.30.300.30:FF:000007">
    <property type="entry name" value="4-coumarate--CoA ligase 2"/>
    <property type="match status" value="1"/>
</dbReference>
<dbReference type="PANTHER" id="PTHR24096">
    <property type="entry name" value="LONG-CHAIN-FATTY-ACID--COA LIGASE"/>
    <property type="match status" value="1"/>
</dbReference>
<keyword evidence="4" id="KW-0067">ATP-binding</keyword>
<reference evidence="8 9" key="1">
    <citation type="journal article" date="2020" name="IScience">
        <title>Genome Sequencing of the Endangered Kingdonia uniflora (Circaeasteraceae, Ranunculales) Reveals Potential Mechanisms of Evolutionary Specialization.</title>
        <authorList>
            <person name="Sun Y."/>
            <person name="Deng T."/>
            <person name="Zhang A."/>
            <person name="Moore M.J."/>
            <person name="Landis J.B."/>
            <person name="Lin N."/>
            <person name="Zhang H."/>
            <person name="Zhang X."/>
            <person name="Huang J."/>
            <person name="Zhang X."/>
            <person name="Sun H."/>
            <person name="Wang H."/>
        </authorList>
    </citation>
    <scope>NUCLEOTIDE SEQUENCE [LARGE SCALE GENOMIC DNA]</scope>
    <source>
        <strain evidence="8">TB1705</strain>
        <tissue evidence="8">Leaf</tissue>
    </source>
</reference>
<feature type="domain" description="AMP-dependent synthetase/ligase" evidence="6">
    <location>
        <begin position="71"/>
        <end position="427"/>
    </location>
</feature>
<name>A0A7J7NKE0_9MAGN</name>
<keyword evidence="5" id="KW-0472">Membrane</keyword>
<dbReference type="InterPro" id="IPR045851">
    <property type="entry name" value="AMP-bd_C_sf"/>
</dbReference>
<dbReference type="InterPro" id="IPR025110">
    <property type="entry name" value="AMP-bd_C"/>
</dbReference>
<dbReference type="PANTHER" id="PTHR24096:SF337">
    <property type="entry name" value="4-COUMARATE--COA LIGASE"/>
    <property type="match status" value="1"/>
</dbReference>
<keyword evidence="5" id="KW-0812">Transmembrane</keyword>
<dbReference type="EMBL" id="JACGCM010000719">
    <property type="protein sequence ID" value="KAF6167711.1"/>
    <property type="molecule type" value="Genomic_DNA"/>
</dbReference>
<dbReference type="Gene3D" id="3.40.50.12780">
    <property type="entry name" value="N-terminal domain of ligase-like"/>
    <property type="match status" value="1"/>
</dbReference>
<dbReference type="AlphaFoldDB" id="A0A7J7NKE0"/>
<dbReference type="GO" id="GO:0016405">
    <property type="term" value="F:CoA-ligase activity"/>
    <property type="evidence" value="ECO:0007669"/>
    <property type="project" value="TreeGrafter"/>
</dbReference>
<evidence type="ECO:0000256" key="1">
    <source>
        <dbReference type="ARBA" id="ARBA00006432"/>
    </source>
</evidence>
<dbReference type="OrthoDB" id="10253869at2759"/>
<evidence type="ECO:0000256" key="3">
    <source>
        <dbReference type="ARBA" id="ARBA00022741"/>
    </source>
</evidence>